<dbReference type="Proteomes" id="UP001595528">
    <property type="component" value="Unassembled WGS sequence"/>
</dbReference>
<evidence type="ECO:0008006" key="4">
    <source>
        <dbReference type="Google" id="ProtNLM"/>
    </source>
</evidence>
<comment type="caution">
    <text evidence="2">The sequence shown here is derived from an EMBL/GenBank/DDBJ whole genome shotgun (WGS) entry which is preliminary data.</text>
</comment>
<gene>
    <name evidence="2" type="ORF">ACFOGJ_08690</name>
</gene>
<keyword evidence="1" id="KW-0472">Membrane</keyword>
<dbReference type="EMBL" id="JBHRTR010000021">
    <property type="protein sequence ID" value="MFC3227303.1"/>
    <property type="molecule type" value="Genomic_DNA"/>
</dbReference>
<organism evidence="2 3">
    <name type="scientific">Marinibaculum pumilum</name>
    <dbReference type="NCBI Taxonomy" id="1766165"/>
    <lineage>
        <taxon>Bacteria</taxon>
        <taxon>Pseudomonadati</taxon>
        <taxon>Pseudomonadota</taxon>
        <taxon>Alphaproteobacteria</taxon>
        <taxon>Rhodospirillales</taxon>
        <taxon>Rhodospirillaceae</taxon>
        <taxon>Marinibaculum</taxon>
    </lineage>
</organism>
<sequence>MTEDTIPDDSFPGLPHRRRRRRLAVSPPCFFLLCSLVLLAMSIAWVEGTRADSHDCGTAAVAAASHCPAAVSHAAPVPEAAAQPAR</sequence>
<evidence type="ECO:0000313" key="2">
    <source>
        <dbReference type="EMBL" id="MFC3227303.1"/>
    </source>
</evidence>
<dbReference type="RefSeq" id="WP_379899469.1">
    <property type="nucleotide sequence ID" value="NZ_JBHRTR010000021.1"/>
</dbReference>
<keyword evidence="3" id="KW-1185">Reference proteome</keyword>
<accession>A0ABV7KY10</accession>
<keyword evidence="1" id="KW-1133">Transmembrane helix</keyword>
<evidence type="ECO:0000313" key="3">
    <source>
        <dbReference type="Proteomes" id="UP001595528"/>
    </source>
</evidence>
<keyword evidence="1" id="KW-0812">Transmembrane</keyword>
<feature type="transmembrane region" description="Helical" evidence="1">
    <location>
        <begin position="23"/>
        <end position="46"/>
    </location>
</feature>
<name>A0ABV7KY10_9PROT</name>
<reference evidence="3" key="1">
    <citation type="journal article" date="2019" name="Int. J. Syst. Evol. Microbiol.">
        <title>The Global Catalogue of Microorganisms (GCM) 10K type strain sequencing project: providing services to taxonomists for standard genome sequencing and annotation.</title>
        <authorList>
            <consortium name="The Broad Institute Genomics Platform"/>
            <consortium name="The Broad Institute Genome Sequencing Center for Infectious Disease"/>
            <person name="Wu L."/>
            <person name="Ma J."/>
        </authorList>
    </citation>
    <scope>NUCLEOTIDE SEQUENCE [LARGE SCALE GENOMIC DNA]</scope>
    <source>
        <strain evidence="3">KCTC 42964</strain>
    </source>
</reference>
<proteinExistence type="predicted"/>
<protein>
    <recommendedName>
        <fullName evidence="4">Secreted protein</fullName>
    </recommendedName>
</protein>
<evidence type="ECO:0000256" key="1">
    <source>
        <dbReference type="SAM" id="Phobius"/>
    </source>
</evidence>